<organism evidence="2 3">
    <name type="scientific">Liparis tanakae</name>
    <name type="common">Tanaka's snailfish</name>
    <dbReference type="NCBI Taxonomy" id="230148"/>
    <lineage>
        <taxon>Eukaryota</taxon>
        <taxon>Metazoa</taxon>
        <taxon>Chordata</taxon>
        <taxon>Craniata</taxon>
        <taxon>Vertebrata</taxon>
        <taxon>Euteleostomi</taxon>
        <taxon>Actinopterygii</taxon>
        <taxon>Neopterygii</taxon>
        <taxon>Teleostei</taxon>
        <taxon>Neoteleostei</taxon>
        <taxon>Acanthomorphata</taxon>
        <taxon>Eupercaria</taxon>
        <taxon>Perciformes</taxon>
        <taxon>Cottioidei</taxon>
        <taxon>Cottales</taxon>
        <taxon>Liparidae</taxon>
        <taxon>Liparis</taxon>
    </lineage>
</organism>
<reference evidence="2 3" key="1">
    <citation type="submission" date="2019-03" db="EMBL/GenBank/DDBJ databases">
        <title>First draft genome of Liparis tanakae, snailfish: a comprehensive survey of snailfish specific genes.</title>
        <authorList>
            <person name="Kim W."/>
            <person name="Song I."/>
            <person name="Jeong J.-H."/>
            <person name="Kim D."/>
            <person name="Kim S."/>
            <person name="Ryu S."/>
            <person name="Song J.Y."/>
            <person name="Lee S.K."/>
        </authorList>
    </citation>
    <scope>NUCLEOTIDE SEQUENCE [LARGE SCALE GENOMIC DNA]</scope>
    <source>
        <tissue evidence="2">Muscle</tissue>
    </source>
</reference>
<sequence length="84" mass="9352">MTTSLTPKPQMFSVAPGAQESLRDLGDLGGLQQNNKEHEYLEDLNYRDEEELPKKLEGLRSVPSDPLSPVPNGESEYRPGGQLR</sequence>
<proteinExistence type="predicted"/>
<protein>
    <submittedName>
        <fullName evidence="2">Uncharacterized protein</fullName>
    </submittedName>
</protein>
<dbReference type="Proteomes" id="UP000314294">
    <property type="component" value="Unassembled WGS sequence"/>
</dbReference>
<name>A0A4Z2GIV0_9TELE</name>
<evidence type="ECO:0000313" key="3">
    <source>
        <dbReference type="Proteomes" id="UP000314294"/>
    </source>
</evidence>
<accession>A0A4Z2GIV0</accession>
<feature type="region of interest" description="Disordered" evidence="1">
    <location>
        <begin position="55"/>
        <end position="84"/>
    </location>
</feature>
<keyword evidence="3" id="KW-1185">Reference proteome</keyword>
<dbReference type="AlphaFoldDB" id="A0A4Z2GIV0"/>
<evidence type="ECO:0000256" key="1">
    <source>
        <dbReference type="SAM" id="MobiDB-lite"/>
    </source>
</evidence>
<dbReference type="EMBL" id="SRLO01000518">
    <property type="protein sequence ID" value="TNN53376.1"/>
    <property type="molecule type" value="Genomic_DNA"/>
</dbReference>
<evidence type="ECO:0000313" key="2">
    <source>
        <dbReference type="EMBL" id="TNN53376.1"/>
    </source>
</evidence>
<gene>
    <name evidence="2" type="ORF">EYF80_036443</name>
</gene>
<comment type="caution">
    <text evidence="2">The sequence shown here is derived from an EMBL/GenBank/DDBJ whole genome shotgun (WGS) entry which is preliminary data.</text>
</comment>